<organism evidence="1 2">
    <name type="scientific">Dendrobium chrysotoxum</name>
    <name type="common">Orchid</name>
    <dbReference type="NCBI Taxonomy" id="161865"/>
    <lineage>
        <taxon>Eukaryota</taxon>
        <taxon>Viridiplantae</taxon>
        <taxon>Streptophyta</taxon>
        <taxon>Embryophyta</taxon>
        <taxon>Tracheophyta</taxon>
        <taxon>Spermatophyta</taxon>
        <taxon>Magnoliopsida</taxon>
        <taxon>Liliopsida</taxon>
        <taxon>Asparagales</taxon>
        <taxon>Orchidaceae</taxon>
        <taxon>Epidendroideae</taxon>
        <taxon>Malaxideae</taxon>
        <taxon>Dendrobiinae</taxon>
        <taxon>Dendrobium</taxon>
    </lineage>
</organism>
<protein>
    <submittedName>
        <fullName evidence="1">Uncharacterized protein</fullName>
    </submittedName>
</protein>
<comment type="caution">
    <text evidence="1">The sequence shown here is derived from an EMBL/GenBank/DDBJ whole genome shotgun (WGS) entry which is preliminary data.</text>
</comment>
<dbReference type="AlphaFoldDB" id="A0AAV7HGU3"/>
<proteinExistence type="predicted"/>
<accession>A0AAV7HGU3</accession>
<evidence type="ECO:0000313" key="2">
    <source>
        <dbReference type="Proteomes" id="UP000775213"/>
    </source>
</evidence>
<dbReference type="Proteomes" id="UP000775213">
    <property type="component" value="Unassembled WGS sequence"/>
</dbReference>
<reference evidence="1 2" key="1">
    <citation type="journal article" date="2021" name="Hortic Res">
        <title>Chromosome-scale assembly of the Dendrobium chrysotoxum genome enhances the understanding of orchid evolution.</title>
        <authorList>
            <person name="Zhang Y."/>
            <person name="Zhang G.Q."/>
            <person name="Zhang D."/>
            <person name="Liu X.D."/>
            <person name="Xu X.Y."/>
            <person name="Sun W.H."/>
            <person name="Yu X."/>
            <person name="Zhu X."/>
            <person name="Wang Z.W."/>
            <person name="Zhao X."/>
            <person name="Zhong W.Y."/>
            <person name="Chen H."/>
            <person name="Yin W.L."/>
            <person name="Huang T."/>
            <person name="Niu S.C."/>
            <person name="Liu Z.J."/>
        </authorList>
    </citation>
    <scope>NUCLEOTIDE SEQUENCE [LARGE SCALE GENOMIC DNA]</scope>
    <source>
        <strain evidence="1">Lindl</strain>
    </source>
</reference>
<gene>
    <name evidence="1" type="ORF">IEQ34_003334</name>
</gene>
<sequence length="141" mass="15549">MDEFPSFYDHCKSFGQLRKECAILHPYLAKEPVNSLKHVPVVGVETKPLPLVAFMRINMLDDDHENVDKDSASYLVGDIIMDVVVEDVAFVPDNVHIPLAVCSPITDLINEQCDFREVVDGNLGANTCMVNSGVAMDNGTL</sequence>
<dbReference type="EMBL" id="JAGFBR010000004">
    <property type="protein sequence ID" value="KAH0468301.1"/>
    <property type="molecule type" value="Genomic_DNA"/>
</dbReference>
<keyword evidence="2" id="KW-1185">Reference proteome</keyword>
<name>A0AAV7HGU3_DENCH</name>
<evidence type="ECO:0000313" key="1">
    <source>
        <dbReference type="EMBL" id="KAH0468301.1"/>
    </source>
</evidence>